<protein>
    <submittedName>
        <fullName evidence="1">Uncharacterized protein</fullName>
    </submittedName>
</protein>
<organism evidence="1 2">
    <name type="scientific">Candidatus Daviesbacteria bacterium GW2011_GWB1_36_5</name>
    <dbReference type="NCBI Taxonomy" id="1618426"/>
    <lineage>
        <taxon>Bacteria</taxon>
        <taxon>Candidatus Daviesiibacteriota</taxon>
    </lineage>
</organism>
<reference evidence="1 2" key="1">
    <citation type="journal article" date="2015" name="Nature">
        <title>rRNA introns, odd ribosomes, and small enigmatic genomes across a large radiation of phyla.</title>
        <authorList>
            <person name="Brown C.T."/>
            <person name="Hug L.A."/>
            <person name="Thomas B.C."/>
            <person name="Sharon I."/>
            <person name="Castelle C.J."/>
            <person name="Singh A."/>
            <person name="Wilkins M.J."/>
            <person name="Williams K.H."/>
            <person name="Banfield J.F."/>
        </authorList>
    </citation>
    <scope>NUCLEOTIDE SEQUENCE [LARGE SCALE GENOMIC DNA]</scope>
</reference>
<accession>A0A0G0FAC1</accession>
<comment type="caution">
    <text evidence="1">The sequence shown here is derived from an EMBL/GenBank/DDBJ whole genome shotgun (WGS) entry which is preliminary data.</text>
</comment>
<dbReference type="EMBL" id="LBSA01000004">
    <property type="protein sequence ID" value="KKQ10500.1"/>
    <property type="molecule type" value="Genomic_DNA"/>
</dbReference>
<proteinExistence type="predicted"/>
<sequence>DLKKIEEELLSEKVGIEKDLEKMKEGLDFGSDVDNFDEESDEAEEMGNYLGVKKTQDAIRNHGGFEDTD</sequence>
<feature type="non-terminal residue" evidence="1">
    <location>
        <position position="1"/>
    </location>
</feature>
<evidence type="ECO:0000313" key="2">
    <source>
        <dbReference type="Proteomes" id="UP000034492"/>
    </source>
</evidence>
<dbReference type="Proteomes" id="UP000034492">
    <property type="component" value="Unassembled WGS sequence"/>
</dbReference>
<name>A0A0G0FAC1_9BACT</name>
<dbReference type="AlphaFoldDB" id="A0A0G0FAC1"/>
<gene>
    <name evidence="1" type="ORF">US19_C0004G0048</name>
</gene>
<evidence type="ECO:0000313" key="1">
    <source>
        <dbReference type="EMBL" id="KKQ10500.1"/>
    </source>
</evidence>